<keyword evidence="1" id="KW-0378">Hydrolase</keyword>
<dbReference type="PANTHER" id="PTHR42967:SF1">
    <property type="entry name" value="MBL FOLD METALLO-HYDROLASE"/>
    <property type="match status" value="1"/>
</dbReference>
<dbReference type="Gene3D" id="3.60.15.10">
    <property type="entry name" value="Ribonuclease Z/Hydroxyacylglutathione hydrolase-like"/>
    <property type="match status" value="1"/>
</dbReference>
<accession>A0A6N7INK5</accession>
<reference evidence="1 2" key="1">
    <citation type="submission" date="2019-10" db="EMBL/GenBank/DDBJ databases">
        <title>Comparative genomics of sulfur disproportionating microorganisms.</title>
        <authorList>
            <person name="Ward L.M."/>
            <person name="Bertran E."/>
            <person name="Johnston D."/>
        </authorList>
    </citation>
    <scope>NUCLEOTIDE SEQUENCE [LARGE SCALE GENOMIC DNA]</scope>
    <source>
        <strain evidence="1 2">DSM 14055</strain>
    </source>
</reference>
<dbReference type="AlphaFoldDB" id="A0A6N7INK5"/>
<name>A0A6N7INK5_9FIRM</name>
<dbReference type="EMBL" id="WHYR01000009">
    <property type="protein sequence ID" value="MQL51596.1"/>
    <property type="molecule type" value="Genomic_DNA"/>
</dbReference>
<dbReference type="PANTHER" id="PTHR42967">
    <property type="entry name" value="METAL DEPENDENT HYDROLASE"/>
    <property type="match status" value="1"/>
</dbReference>
<dbReference type="SUPFAM" id="SSF56281">
    <property type="entry name" value="Metallo-hydrolase/oxidoreductase"/>
    <property type="match status" value="1"/>
</dbReference>
<sequence length="212" mass="23509">MQIHWLGHACFLVTTGSGKRIITDPFDQRVGYPPPAVPADIVTVSHQHFDHNAVQVVPGSPAVVQETGEHVFGDIKITGHPSYHDQSRGSQRGENIIFVIETEGLRLCHVGDLGHRLEDDRVKALGEIDILMIPVGGYYTIDAAEAAAVVEQLAPAYVLPMHYKTASLDLPIAPVDHFLRYFPEHEEREVLIVEAGNLPVQMRVVRLTLFKK</sequence>
<evidence type="ECO:0000313" key="1">
    <source>
        <dbReference type="EMBL" id="MQL51596.1"/>
    </source>
</evidence>
<dbReference type="Proteomes" id="UP000441717">
    <property type="component" value="Unassembled WGS sequence"/>
</dbReference>
<dbReference type="OrthoDB" id="9789133at2"/>
<proteinExistence type="predicted"/>
<comment type="caution">
    <text evidence="1">The sequence shown here is derived from an EMBL/GenBank/DDBJ whole genome shotgun (WGS) entry which is preliminary data.</text>
</comment>
<dbReference type="InterPro" id="IPR036866">
    <property type="entry name" value="RibonucZ/Hydroxyglut_hydro"/>
</dbReference>
<dbReference type="Pfam" id="PF13483">
    <property type="entry name" value="Lactamase_B_3"/>
    <property type="match status" value="1"/>
</dbReference>
<dbReference type="GO" id="GO:0016787">
    <property type="term" value="F:hydrolase activity"/>
    <property type="evidence" value="ECO:0007669"/>
    <property type="project" value="UniProtKB-KW"/>
</dbReference>
<protein>
    <submittedName>
        <fullName evidence="1">MBL fold metallo-hydrolase</fullName>
    </submittedName>
</protein>
<keyword evidence="2" id="KW-1185">Reference proteome</keyword>
<gene>
    <name evidence="1" type="ORF">GFC01_04830</name>
</gene>
<evidence type="ECO:0000313" key="2">
    <source>
        <dbReference type="Proteomes" id="UP000441717"/>
    </source>
</evidence>
<organism evidence="1 2">
    <name type="scientific">Desulfofundulus thermobenzoicus</name>
    <dbReference type="NCBI Taxonomy" id="29376"/>
    <lineage>
        <taxon>Bacteria</taxon>
        <taxon>Bacillati</taxon>
        <taxon>Bacillota</taxon>
        <taxon>Clostridia</taxon>
        <taxon>Eubacteriales</taxon>
        <taxon>Peptococcaceae</taxon>
        <taxon>Desulfofundulus</taxon>
    </lineage>
</organism>
<dbReference type="RefSeq" id="WP_152945524.1">
    <property type="nucleotide sequence ID" value="NZ_WHYR01000009.1"/>
</dbReference>